<evidence type="ECO:0000256" key="20">
    <source>
        <dbReference type="HAMAP-Rule" id="MF_01395"/>
    </source>
</evidence>
<evidence type="ECO:0000256" key="3">
    <source>
        <dbReference type="ARBA" id="ARBA00006276"/>
    </source>
</evidence>
<dbReference type="GO" id="GO:0005524">
    <property type="term" value="F:ATP binding"/>
    <property type="evidence" value="ECO:0007669"/>
    <property type="project" value="UniProtKB-KW"/>
</dbReference>
<dbReference type="EMBL" id="JAGEOJ010000001">
    <property type="protein sequence ID" value="MBO2445580.1"/>
    <property type="molecule type" value="Genomic_DNA"/>
</dbReference>
<evidence type="ECO:0000259" key="23">
    <source>
        <dbReference type="PROSITE" id="PS50989"/>
    </source>
</evidence>
<feature type="binding site" evidence="20">
    <location>
        <position position="50"/>
    </location>
    <ligand>
        <name>Zn(2+)</name>
        <dbReference type="ChEBI" id="CHEBI:29105"/>
    </ligand>
</feature>
<comment type="similarity">
    <text evidence="19">Belongs to the AccA family.</text>
</comment>
<keyword evidence="15 19" id="KW-0443">Lipid metabolism</keyword>
<dbReference type="PRINTS" id="PR01070">
    <property type="entry name" value="ACCCTRFRASEB"/>
</dbReference>
<keyword evidence="10 19" id="KW-0547">Nucleotide-binding</keyword>
<dbReference type="GO" id="GO:0003989">
    <property type="term" value="F:acetyl-CoA carboxylase activity"/>
    <property type="evidence" value="ECO:0007669"/>
    <property type="project" value="InterPro"/>
</dbReference>
<comment type="pathway">
    <text evidence="2 19">Lipid metabolism; malonyl-CoA biosynthesis; malonyl-CoA from acetyl-CoA: step 1/1.</text>
</comment>
<evidence type="ECO:0000256" key="12">
    <source>
        <dbReference type="ARBA" id="ARBA00022832"/>
    </source>
</evidence>
<comment type="subunit">
    <text evidence="5">Acetyl-CoA carboxylase is a heterotetramer composed of biotin carboxyl carrier protein (AccB), biotin carboxylase (AccC) and two subunits of ACCase subunit beta/alpha.</text>
</comment>
<evidence type="ECO:0000256" key="9">
    <source>
        <dbReference type="ARBA" id="ARBA00022723"/>
    </source>
</evidence>
<protein>
    <recommendedName>
        <fullName evidence="19 20">Multifunctional fusion protein</fullName>
    </recommendedName>
    <domain>
        <recommendedName>
            <fullName evidence="19">Acetyl-coenzyme A carboxylase carboxyl transferase subunit alpha</fullName>
            <shortName evidence="19">ACCase subunit alpha</shortName>
            <shortName evidence="19">Acetyl-CoA carboxylase carboxyltransferase subunit alpha</shortName>
            <ecNumber evidence="19">2.1.3.15</ecNumber>
        </recommendedName>
    </domain>
    <domain>
        <recommendedName>
            <fullName evidence="20">Acetyl-coenzyme A carboxylase carboxyl transferase subunit beta</fullName>
            <shortName evidence="20">ACCase subunit beta</shortName>
            <shortName evidence="20">Acetyl-CoA carboxylase carboxyltransferase subunit beta</shortName>
        </recommendedName>
    </domain>
</protein>
<dbReference type="Pfam" id="PF03255">
    <property type="entry name" value="ACCA"/>
    <property type="match status" value="1"/>
</dbReference>
<dbReference type="Pfam" id="PF17848">
    <property type="entry name" value="Zn_ribbon_ACC"/>
    <property type="match status" value="1"/>
</dbReference>
<keyword evidence="13 20" id="KW-0862">Zinc</keyword>
<feature type="binding site" evidence="20">
    <location>
        <position position="31"/>
    </location>
    <ligand>
        <name>Zn(2+)</name>
        <dbReference type="ChEBI" id="CHEBI:29105"/>
    </ligand>
</feature>
<comment type="catalytic activity">
    <reaction evidence="18 19">
        <text>N(6)-carboxybiotinyl-L-lysyl-[protein] + acetyl-CoA = N(6)-biotinyl-L-lysyl-[protein] + malonyl-CoA</text>
        <dbReference type="Rhea" id="RHEA:54728"/>
        <dbReference type="Rhea" id="RHEA-COMP:10505"/>
        <dbReference type="Rhea" id="RHEA-COMP:10506"/>
        <dbReference type="ChEBI" id="CHEBI:57288"/>
        <dbReference type="ChEBI" id="CHEBI:57384"/>
        <dbReference type="ChEBI" id="CHEBI:83144"/>
        <dbReference type="ChEBI" id="CHEBI:83145"/>
        <dbReference type="EC" id="2.1.3.15"/>
    </reaction>
</comment>
<dbReference type="InterPro" id="IPR029045">
    <property type="entry name" value="ClpP/crotonase-like_dom_sf"/>
</dbReference>
<sequence length="568" mass="60067">MGGNAVAADQEQNGHERTGHEQSDWLVCRGCRGLIYRRRFADSLSVCPSCAHHARLPAHARLEALLDPDSIRPLAAVPAPTPFDPLEFVDTVPYPERVAAARARTGLDEAVVCAEGRIEGHEVVVAVMDFDFFGGSLGSATGELITRAAEVSLARRVPFLVVTASGGARMQEGLFSLMQMAKTAQVFAELDEAGVLSVVLITDPTYAGVAASFASLGDVLIAEPGARMGFAGRRVIEQTIGERLPADFQTAEFLFGHGLIDAIGSRQQHRAMLGRLFSLRQDAVAAPEAVPGAIVTDPARLPEHEAWTAVQRARDLGRPTTLEYVSYLLDGFLELHGDRIGGDCPAIVGGIGHFAGMPIMLIGHQKGHSTADLLARNFGRATPEGHRKAARLMRMAAKLGLPIVTLIDTQGAEPGISAEENGQAIAIAESLRLMSGLPVPIVAVVTGEGGSGGALALGVADRVLALENAVYSIISPEGCAAILWHDASQGPRAAAALRVTSRELLRLGLVDGVVPEPQDGTQTDPALAAQYLRDAITSALSELVGRDPADLVNSRRARFRRIGSDAYL</sequence>
<evidence type="ECO:0000259" key="22">
    <source>
        <dbReference type="PROSITE" id="PS50980"/>
    </source>
</evidence>
<feature type="zinc finger region" description="C4-type" evidence="20">
    <location>
        <begin position="28"/>
        <end position="50"/>
    </location>
</feature>
<dbReference type="InterPro" id="IPR011762">
    <property type="entry name" value="COA_CT_N"/>
</dbReference>
<dbReference type="Proteomes" id="UP000669179">
    <property type="component" value="Unassembled WGS sequence"/>
</dbReference>
<dbReference type="InterPro" id="IPR034733">
    <property type="entry name" value="AcCoA_carboxyl_beta"/>
</dbReference>
<comment type="subcellular location">
    <subcellularLocation>
        <location evidence="1 19">Cytoplasm</location>
    </subcellularLocation>
</comment>
<dbReference type="PROSITE" id="PS50980">
    <property type="entry name" value="COA_CT_NTER"/>
    <property type="match status" value="1"/>
</dbReference>
<evidence type="ECO:0000256" key="15">
    <source>
        <dbReference type="ARBA" id="ARBA00023098"/>
    </source>
</evidence>
<evidence type="ECO:0000313" key="25">
    <source>
        <dbReference type="Proteomes" id="UP000669179"/>
    </source>
</evidence>
<evidence type="ECO:0000256" key="11">
    <source>
        <dbReference type="ARBA" id="ARBA00022771"/>
    </source>
</evidence>
<dbReference type="GO" id="GO:0009317">
    <property type="term" value="C:acetyl-CoA carboxylase complex"/>
    <property type="evidence" value="ECO:0007669"/>
    <property type="project" value="InterPro"/>
</dbReference>
<evidence type="ECO:0000256" key="6">
    <source>
        <dbReference type="ARBA" id="ARBA00022490"/>
    </source>
</evidence>
<comment type="similarity">
    <text evidence="4">In the N-terminal section; belongs to the AccD/PCCB family.</text>
</comment>
<dbReference type="PROSITE" id="PS50989">
    <property type="entry name" value="COA_CT_CTER"/>
    <property type="match status" value="1"/>
</dbReference>
<dbReference type="HAMAP" id="MF_00823">
    <property type="entry name" value="AcetylCoA_CT_alpha"/>
    <property type="match status" value="1"/>
</dbReference>
<evidence type="ECO:0000256" key="10">
    <source>
        <dbReference type="ARBA" id="ARBA00022741"/>
    </source>
</evidence>
<dbReference type="RefSeq" id="WP_208253195.1">
    <property type="nucleotide sequence ID" value="NZ_JAGEOJ010000001.1"/>
</dbReference>
<evidence type="ECO:0000256" key="14">
    <source>
        <dbReference type="ARBA" id="ARBA00022840"/>
    </source>
</evidence>
<dbReference type="PANTHER" id="PTHR42853">
    <property type="entry name" value="ACETYL-COENZYME A CARBOXYLASE CARBOXYL TRANSFERASE SUBUNIT ALPHA"/>
    <property type="match status" value="1"/>
</dbReference>
<accession>A0A939P5L2</accession>
<feature type="binding site" evidence="20">
    <location>
        <position position="28"/>
    </location>
    <ligand>
        <name>Zn(2+)</name>
        <dbReference type="ChEBI" id="CHEBI:29105"/>
    </ligand>
</feature>
<proteinExistence type="inferred from homology"/>
<comment type="subunit">
    <text evidence="19">Acetyl-CoA carboxylase is a heterohexamer composed of biotin carboxyl carrier protein (AccB), biotin carboxylase (AccC) and two subunits each of ACCase subunit alpha (AccA) and ACCase subunit beta (AccD).</text>
</comment>
<gene>
    <name evidence="19" type="primary">accA</name>
    <name evidence="20" type="synonym">accD</name>
    <name evidence="24" type="ORF">J4573_00605</name>
</gene>
<keyword evidence="25" id="KW-1185">Reference proteome</keyword>
<keyword evidence="8 19" id="KW-0808">Transferase</keyword>
<evidence type="ECO:0000256" key="16">
    <source>
        <dbReference type="ARBA" id="ARBA00023160"/>
    </source>
</evidence>
<comment type="caution">
    <text evidence="24">The sequence shown here is derived from an EMBL/GenBank/DDBJ whole genome shotgun (WGS) entry which is preliminary data.</text>
</comment>
<evidence type="ECO:0000256" key="4">
    <source>
        <dbReference type="ARBA" id="ARBA00010284"/>
    </source>
</evidence>
<comment type="similarity">
    <text evidence="3">In the C-terminal section; belongs to the AccA family.</text>
</comment>
<dbReference type="InterPro" id="IPR000438">
    <property type="entry name" value="Acetyl_CoA_COase_Trfase_b_su"/>
</dbReference>
<feature type="domain" description="CoA carboxyltransferase C-terminal" evidence="23">
    <location>
        <begin position="298"/>
        <end position="542"/>
    </location>
</feature>
<keyword evidence="6 19" id="KW-0963">Cytoplasm</keyword>
<organism evidence="24 25">
    <name type="scientific">Actinomadura barringtoniae</name>
    <dbReference type="NCBI Taxonomy" id="1427535"/>
    <lineage>
        <taxon>Bacteria</taxon>
        <taxon>Bacillati</taxon>
        <taxon>Actinomycetota</taxon>
        <taxon>Actinomycetes</taxon>
        <taxon>Streptosporangiales</taxon>
        <taxon>Thermomonosporaceae</taxon>
        <taxon>Actinomadura</taxon>
    </lineage>
</organism>
<dbReference type="InterPro" id="IPR011763">
    <property type="entry name" value="COA_CT_C"/>
</dbReference>
<dbReference type="HAMAP" id="MF_01395">
    <property type="entry name" value="AcetylCoA_CT_beta"/>
    <property type="match status" value="1"/>
</dbReference>
<evidence type="ECO:0000256" key="1">
    <source>
        <dbReference type="ARBA" id="ARBA00004496"/>
    </source>
</evidence>
<dbReference type="NCBIfam" id="NF041504">
    <property type="entry name" value="AccA_sub"/>
    <property type="match status" value="1"/>
</dbReference>
<dbReference type="GO" id="GO:2001295">
    <property type="term" value="P:malonyl-CoA biosynthetic process"/>
    <property type="evidence" value="ECO:0007669"/>
    <property type="project" value="UniProtKB-UniRule"/>
</dbReference>
<dbReference type="SUPFAM" id="SSF52096">
    <property type="entry name" value="ClpP/crotonase"/>
    <property type="match status" value="2"/>
</dbReference>
<evidence type="ECO:0000256" key="18">
    <source>
        <dbReference type="ARBA" id="ARBA00049152"/>
    </source>
</evidence>
<dbReference type="Gene3D" id="3.90.226.10">
    <property type="entry name" value="2-enoyl-CoA Hydratase, Chain A, domain 1"/>
    <property type="match status" value="2"/>
</dbReference>
<keyword evidence="7 19" id="KW-0444">Lipid biosynthesis</keyword>
<evidence type="ECO:0000256" key="17">
    <source>
        <dbReference type="ARBA" id="ARBA00025280"/>
    </source>
</evidence>
<comment type="function">
    <text evidence="19">Component of the acetyl coenzyme A carboxylase (ACC) complex. First, biotin carboxylase catalyzes the carboxylation of biotin on its carrier protein (BCCP) and then the CO(2) group is transferred by the carboxyltransferase to acetyl-CoA to form malonyl-CoA.</text>
</comment>
<dbReference type="GO" id="GO:0008270">
    <property type="term" value="F:zinc ion binding"/>
    <property type="evidence" value="ECO:0007669"/>
    <property type="project" value="UniProtKB-UniRule"/>
</dbReference>
<keyword evidence="9 20" id="KW-0479">Metal-binding</keyword>
<dbReference type="EC" id="2.1.3.15" evidence="19"/>
<name>A0A939P5L2_9ACTN</name>
<feature type="domain" description="CoA carboxyltransferase N-terminal" evidence="22">
    <location>
        <begin position="24"/>
        <end position="295"/>
    </location>
</feature>
<comment type="function">
    <text evidence="17 20">Component of the acetyl coenzyme A carboxylase (ACC) complex. Biotin carboxylase (BC) catalyzes the carboxylation of biotin on its carrier protein (BCCP) and then the CO(2) group is transferred by the transcarboxylase to acetyl-CoA to form malonyl-CoA.</text>
</comment>
<dbReference type="InterPro" id="IPR041010">
    <property type="entry name" value="Znf-ACC"/>
</dbReference>
<evidence type="ECO:0000256" key="2">
    <source>
        <dbReference type="ARBA" id="ARBA00004956"/>
    </source>
</evidence>
<keyword evidence="12 19" id="KW-0276">Fatty acid metabolism</keyword>
<dbReference type="Pfam" id="PF01039">
    <property type="entry name" value="Carboxyl_trans"/>
    <property type="match status" value="1"/>
</dbReference>
<comment type="cofactor">
    <cofactor evidence="20">
        <name>Zn(2+)</name>
        <dbReference type="ChEBI" id="CHEBI:29105"/>
    </cofactor>
    <text evidence="20">Binds 1 zinc ion per subunit.</text>
</comment>
<dbReference type="InterPro" id="IPR001095">
    <property type="entry name" value="Acetyl_CoA_COase_a_su"/>
</dbReference>
<reference evidence="24" key="1">
    <citation type="submission" date="2021-03" db="EMBL/GenBank/DDBJ databases">
        <authorList>
            <person name="Kanchanasin P."/>
            <person name="Saeng-In P."/>
            <person name="Phongsopitanun W."/>
            <person name="Yuki M."/>
            <person name="Kudo T."/>
            <person name="Ohkuma M."/>
            <person name="Tanasupawat S."/>
        </authorList>
    </citation>
    <scope>NUCLEOTIDE SEQUENCE</scope>
    <source>
        <strain evidence="24">GKU 128</strain>
    </source>
</reference>
<dbReference type="PANTHER" id="PTHR42853:SF3">
    <property type="entry name" value="ACETYL-COENZYME A CARBOXYLASE CARBOXYL TRANSFERASE SUBUNIT ALPHA, CHLOROPLASTIC"/>
    <property type="match status" value="1"/>
</dbReference>
<evidence type="ECO:0000256" key="7">
    <source>
        <dbReference type="ARBA" id="ARBA00022516"/>
    </source>
</evidence>
<evidence type="ECO:0000256" key="19">
    <source>
        <dbReference type="HAMAP-Rule" id="MF_00823"/>
    </source>
</evidence>
<comment type="similarity">
    <text evidence="20">Belongs to the AccD/PCCB family.</text>
</comment>
<evidence type="ECO:0000313" key="24">
    <source>
        <dbReference type="EMBL" id="MBO2445580.1"/>
    </source>
</evidence>
<feature type="region of interest" description="Disordered" evidence="21">
    <location>
        <begin position="1"/>
        <end position="20"/>
    </location>
</feature>
<dbReference type="GO" id="GO:0016743">
    <property type="term" value="F:carboxyl- or carbamoyltransferase activity"/>
    <property type="evidence" value="ECO:0007669"/>
    <property type="project" value="UniProtKB-UniRule"/>
</dbReference>
<evidence type="ECO:0000256" key="5">
    <source>
        <dbReference type="ARBA" id="ARBA00011664"/>
    </source>
</evidence>
<dbReference type="GO" id="GO:0006633">
    <property type="term" value="P:fatty acid biosynthetic process"/>
    <property type="evidence" value="ECO:0007669"/>
    <property type="project" value="UniProtKB-KW"/>
</dbReference>
<keyword evidence="16 19" id="KW-0275">Fatty acid biosynthesis</keyword>
<evidence type="ECO:0000256" key="13">
    <source>
        <dbReference type="ARBA" id="ARBA00022833"/>
    </source>
</evidence>
<evidence type="ECO:0000256" key="21">
    <source>
        <dbReference type="SAM" id="MobiDB-lite"/>
    </source>
</evidence>
<keyword evidence="11 20" id="KW-0863">Zinc-finger</keyword>
<keyword evidence="14 19" id="KW-0067">ATP-binding</keyword>
<dbReference type="AlphaFoldDB" id="A0A939P5L2"/>
<evidence type="ECO:0000256" key="8">
    <source>
        <dbReference type="ARBA" id="ARBA00022679"/>
    </source>
</evidence>
<feature type="binding site" evidence="20">
    <location>
        <position position="47"/>
    </location>
    <ligand>
        <name>Zn(2+)</name>
        <dbReference type="ChEBI" id="CHEBI:29105"/>
    </ligand>
</feature>